<sequence length="147" mass="16648">MFMIDYKELSWWYWLVTACLLTAGVAGYESAFVLAIGLTIVQLVHFTLREGSVAAFPVQVRFWYLMLLLVSLPEPMQWLYWVPTIGTWAQLILGYCTMARCVSLLPWNRSEPFSLGLVGRTFFSRPVPGNILQGLPTKPAETPTIAE</sequence>
<dbReference type="PROSITE" id="PS51257">
    <property type="entry name" value="PROKAR_LIPOPROTEIN"/>
    <property type="match status" value="1"/>
</dbReference>
<keyword evidence="1" id="KW-0472">Membrane</keyword>
<reference evidence="2 3" key="1">
    <citation type="journal article" date="2006" name="J. Bacteriol.">
        <title>The genome sequence of the obligately chemolithoautotrophic, facultatively anaerobic bacterium Thiobacillus denitrificans.</title>
        <authorList>
            <person name="Beller H.R."/>
            <person name="Chain P.S."/>
            <person name="Letain T.E."/>
            <person name="Chakicherla A."/>
            <person name="Larimer F.W."/>
            <person name="Richardson P.M."/>
            <person name="Coleman M.A."/>
            <person name="Wood A.P."/>
            <person name="Kelly D.P."/>
        </authorList>
    </citation>
    <scope>NUCLEOTIDE SEQUENCE [LARGE SCALE GENOMIC DNA]</scope>
    <source>
        <strain evidence="2 3">ATCC 25259</strain>
    </source>
</reference>
<keyword evidence="1" id="KW-1133">Transmembrane helix</keyword>
<evidence type="ECO:0008006" key="4">
    <source>
        <dbReference type="Google" id="ProtNLM"/>
    </source>
</evidence>
<dbReference type="RefSeq" id="WP_011312086.1">
    <property type="nucleotide sequence ID" value="NC_007404.1"/>
</dbReference>
<feature type="transmembrane region" description="Helical" evidence="1">
    <location>
        <begin position="53"/>
        <end position="72"/>
    </location>
</feature>
<evidence type="ECO:0000256" key="1">
    <source>
        <dbReference type="SAM" id="Phobius"/>
    </source>
</evidence>
<name>Q3SIK1_THIDA</name>
<organism evidence="2 3">
    <name type="scientific">Thiobacillus denitrificans (strain ATCC 25259 / T1)</name>
    <dbReference type="NCBI Taxonomy" id="292415"/>
    <lineage>
        <taxon>Bacteria</taxon>
        <taxon>Pseudomonadati</taxon>
        <taxon>Pseudomonadota</taxon>
        <taxon>Betaproteobacteria</taxon>
        <taxon>Nitrosomonadales</taxon>
        <taxon>Thiobacillaceae</taxon>
        <taxon>Thiobacillus</taxon>
    </lineage>
</organism>
<dbReference type="EMBL" id="CP000116">
    <property type="protein sequence ID" value="AAZ97527.1"/>
    <property type="molecule type" value="Genomic_DNA"/>
</dbReference>
<accession>Q3SIK1</accession>
<proteinExistence type="predicted"/>
<dbReference type="OrthoDB" id="9180415at2"/>
<feature type="transmembrane region" description="Helical" evidence="1">
    <location>
        <begin position="12"/>
        <end position="41"/>
    </location>
</feature>
<gene>
    <name evidence="2" type="ordered locus">Tbd_1574</name>
</gene>
<dbReference type="AlphaFoldDB" id="Q3SIK1"/>
<protein>
    <recommendedName>
        <fullName evidence="4">Transmembrane protein</fullName>
    </recommendedName>
</protein>
<evidence type="ECO:0000313" key="2">
    <source>
        <dbReference type="EMBL" id="AAZ97527.1"/>
    </source>
</evidence>
<dbReference type="KEGG" id="tbd:Tbd_1574"/>
<keyword evidence="1" id="KW-0812">Transmembrane</keyword>
<keyword evidence="3" id="KW-1185">Reference proteome</keyword>
<evidence type="ECO:0000313" key="3">
    <source>
        <dbReference type="Proteomes" id="UP000008291"/>
    </source>
</evidence>
<dbReference type="Proteomes" id="UP000008291">
    <property type="component" value="Chromosome"/>
</dbReference>
<dbReference type="eggNOG" id="ENOG5032TJK">
    <property type="taxonomic scope" value="Bacteria"/>
</dbReference>
<dbReference type="HOGENOM" id="CLU_1793439_0_0_4"/>